<dbReference type="AlphaFoldDB" id="A0A9P7I2V8"/>
<reference evidence="1" key="1">
    <citation type="journal article" date="2020" name="bioRxiv">
        <title>Historical genomics reveals the evolutionary mechanisms behind multiple outbreaks of the host-specific coffee wilt pathogen Fusarium xylarioides.</title>
        <authorList>
            <person name="Peck D."/>
            <person name="Nowell R.W."/>
            <person name="Flood J."/>
            <person name="Ryan M.J."/>
            <person name="Barraclough T.G."/>
        </authorList>
    </citation>
    <scope>NUCLEOTIDE SEQUENCE</scope>
    <source>
        <strain evidence="1">IMI 127659i</strain>
    </source>
</reference>
<accession>A0A9P7I2V8</accession>
<evidence type="ECO:0008006" key="3">
    <source>
        <dbReference type="Google" id="ProtNLM"/>
    </source>
</evidence>
<organism evidence="1 2">
    <name type="scientific">Fusarium xylarioides</name>
    <dbReference type="NCBI Taxonomy" id="221167"/>
    <lineage>
        <taxon>Eukaryota</taxon>
        <taxon>Fungi</taxon>
        <taxon>Dikarya</taxon>
        <taxon>Ascomycota</taxon>
        <taxon>Pezizomycotina</taxon>
        <taxon>Sordariomycetes</taxon>
        <taxon>Hypocreomycetidae</taxon>
        <taxon>Hypocreales</taxon>
        <taxon>Nectriaceae</taxon>
        <taxon>Fusarium</taxon>
        <taxon>Fusarium fujikuroi species complex</taxon>
    </lineage>
</organism>
<evidence type="ECO:0000313" key="1">
    <source>
        <dbReference type="EMBL" id="KAG5773721.1"/>
    </source>
</evidence>
<comment type="caution">
    <text evidence="1">The sequence shown here is derived from an EMBL/GenBank/DDBJ whole genome shotgun (WGS) entry which is preliminary data.</text>
</comment>
<evidence type="ECO:0000313" key="2">
    <source>
        <dbReference type="Proteomes" id="UP000750502"/>
    </source>
</evidence>
<gene>
    <name evidence="1" type="ORF">H9Q72_000591</name>
</gene>
<protein>
    <recommendedName>
        <fullName evidence="3">Fungal N-terminal domain-containing protein</fullName>
    </recommendedName>
</protein>
<reference evidence="1" key="2">
    <citation type="submission" date="2020-10" db="EMBL/GenBank/DDBJ databases">
        <authorList>
            <person name="Peck L.D."/>
            <person name="Nowell R.W."/>
            <person name="Flood J."/>
            <person name="Ryan M.J."/>
            <person name="Barraclough T.G."/>
        </authorList>
    </citation>
    <scope>NUCLEOTIDE SEQUENCE</scope>
    <source>
        <strain evidence="1">IMI 127659i</strain>
    </source>
</reference>
<proteinExistence type="predicted"/>
<dbReference type="Proteomes" id="UP000750502">
    <property type="component" value="Unassembled WGS sequence"/>
</dbReference>
<dbReference type="OrthoDB" id="270167at2759"/>
<name>A0A9P7I2V8_9HYPO</name>
<sequence length="147" mass="16162">MEPISLAFEITSLSMQLVAMVNTIKGLVAAYKSAALELEELCVKLDNIETICDCLGAVLSEASSSNPTPQLSPLLNRLKRSIQDCYDKVSTVNQVIEEISAKLEPSRNPFKNIGGLFLRYRPQIATYVGSLERSHSSLRDIITAMTL</sequence>
<keyword evidence="2" id="KW-1185">Reference proteome</keyword>
<dbReference type="EMBL" id="JADFTT010000008">
    <property type="protein sequence ID" value="KAG5773721.1"/>
    <property type="molecule type" value="Genomic_DNA"/>
</dbReference>